<dbReference type="RefSeq" id="WP_163473593.1">
    <property type="nucleotide sequence ID" value="NZ_JAAGWZ010000002.1"/>
</dbReference>
<sequence>MKLTPPQIAGVVGASVLGLGLTFGAAYSASATGAAFFGHSSAASDVQPLVVTPTSTPTNGDDDGTETPEPTPTGVPTGIPTWLHTPASGEDEQTETDHSGAEEKAEHARDHSIDPAAPHRNNIAHHHNGDGYWKHGGGSTPTPAPTTVPTGTPTPAQ</sequence>
<accession>A0A7C9PNL3</accession>
<feature type="compositionally biased region" description="Low complexity" evidence="1">
    <location>
        <begin position="145"/>
        <end position="157"/>
    </location>
</feature>
<dbReference type="AlphaFoldDB" id="A0A7C9PNL3"/>
<evidence type="ECO:0000256" key="1">
    <source>
        <dbReference type="SAM" id="MobiDB-lite"/>
    </source>
</evidence>
<comment type="caution">
    <text evidence="2">The sequence shown here is derived from an EMBL/GenBank/DDBJ whole genome shotgun (WGS) entry which is preliminary data.</text>
</comment>
<feature type="region of interest" description="Disordered" evidence="1">
    <location>
        <begin position="50"/>
        <end position="157"/>
    </location>
</feature>
<feature type="compositionally biased region" description="Basic and acidic residues" evidence="1">
    <location>
        <begin position="95"/>
        <end position="113"/>
    </location>
</feature>
<reference evidence="2 3" key="1">
    <citation type="journal article" date="2014" name="Int. J. Syst. Evol. Microbiol.">
        <title>Description of Galbitalea soli gen. nov., sp. nov., and Frondihabitans sucicola sp. nov.</title>
        <authorList>
            <person name="Kim S.J."/>
            <person name="Lim J.M."/>
            <person name="Ahn J.H."/>
            <person name="Weon H.Y."/>
            <person name="Hamada M."/>
            <person name="Suzuki K."/>
            <person name="Ahn T.Y."/>
            <person name="Kwon S.W."/>
        </authorList>
    </citation>
    <scope>NUCLEOTIDE SEQUENCE [LARGE SCALE GENOMIC DNA]</scope>
    <source>
        <strain evidence="2 3">NBRC 108727</strain>
    </source>
</reference>
<gene>
    <name evidence="2" type="ORF">G3T37_10110</name>
</gene>
<proteinExistence type="predicted"/>
<keyword evidence="3" id="KW-1185">Reference proteome</keyword>
<evidence type="ECO:0000313" key="3">
    <source>
        <dbReference type="Proteomes" id="UP000479756"/>
    </source>
</evidence>
<name>A0A7C9PNL3_9MICO</name>
<protein>
    <submittedName>
        <fullName evidence="2">Uncharacterized protein</fullName>
    </submittedName>
</protein>
<organism evidence="2 3">
    <name type="scientific">Galbitalea soli</name>
    <dbReference type="NCBI Taxonomy" id="1268042"/>
    <lineage>
        <taxon>Bacteria</taxon>
        <taxon>Bacillati</taxon>
        <taxon>Actinomycetota</taxon>
        <taxon>Actinomycetes</taxon>
        <taxon>Micrococcales</taxon>
        <taxon>Microbacteriaceae</taxon>
        <taxon>Galbitalea</taxon>
    </lineage>
</organism>
<feature type="compositionally biased region" description="Low complexity" evidence="1">
    <location>
        <begin position="72"/>
        <end position="81"/>
    </location>
</feature>
<dbReference type="Proteomes" id="UP000479756">
    <property type="component" value="Unassembled WGS sequence"/>
</dbReference>
<evidence type="ECO:0000313" key="2">
    <source>
        <dbReference type="EMBL" id="NEM91710.1"/>
    </source>
</evidence>
<dbReference type="EMBL" id="JAAGWZ010000002">
    <property type="protein sequence ID" value="NEM91710.1"/>
    <property type="molecule type" value="Genomic_DNA"/>
</dbReference>